<keyword evidence="2" id="KW-1185">Reference proteome</keyword>
<proteinExistence type="predicted"/>
<evidence type="ECO:0000313" key="1">
    <source>
        <dbReference type="EMBL" id="SHF12914.1"/>
    </source>
</evidence>
<evidence type="ECO:0000313" key="2">
    <source>
        <dbReference type="Proteomes" id="UP000325134"/>
    </source>
</evidence>
<dbReference type="Gene3D" id="1.10.3730.20">
    <property type="match status" value="1"/>
</dbReference>
<dbReference type="Proteomes" id="UP000325134">
    <property type="component" value="Unassembled WGS sequence"/>
</dbReference>
<name>A0A1M4Z4D2_9RHOB</name>
<protein>
    <recommendedName>
        <fullName evidence="3">EamA-like transporter family protein</fullName>
    </recommendedName>
</protein>
<organism evidence="1 2">
    <name type="scientific">Ruegeria intermedia</name>
    <dbReference type="NCBI Taxonomy" id="996115"/>
    <lineage>
        <taxon>Bacteria</taxon>
        <taxon>Pseudomonadati</taxon>
        <taxon>Pseudomonadota</taxon>
        <taxon>Alphaproteobacteria</taxon>
        <taxon>Rhodobacterales</taxon>
        <taxon>Roseobacteraceae</taxon>
        <taxon>Ruegeria</taxon>
    </lineage>
</organism>
<dbReference type="RefSeq" id="WP_149776485.1">
    <property type="nucleotide sequence ID" value="NZ_FQVK01000018.1"/>
</dbReference>
<dbReference type="InterPro" id="IPR037185">
    <property type="entry name" value="EmrE-like"/>
</dbReference>
<dbReference type="EMBL" id="FQVK01000018">
    <property type="protein sequence ID" value="SHF12914.1"/>
    <property type="molecule type" value="Genomic_DNA"/>
</dbReference>
<reference evidence="1 2" key="1">
    <citation type="submission" date="2016-11" db="EMBL/GenBank/DDBJ databases">
        <authorList>
            <person name="Varghese N."/>
            <person name="Submissions S."/>
        </authorList>
    </citation>
    <scope>NUCLEOTIDE SEQUENCE [LARGE SCALE GENOMIC DNA]</scope>
    <source>
        <strain evidence="1 2">DSM 29341</strain>
    </source>
</reference>
<sequence length="89" mass="9143">MESLTPRRSGVPLDHALPQPAPPGPLLLGSFIVAICRIGLSTANPAVMGLEVIGLLVVGCVLFSETLSLQKIAGIGLVMAGVLSQVDRV</sequence>
<dbReference type="SUPFAM" id="SSF103481">
    <property type="entry name" value="Multidrug resistance efflux transporter EmrE"/>
    <property type="match status" value="1"/>
</dbReference>
<dbReference type="AlphaFoldDB" id="A0A1M4Z4D2"/>
<dbReference type="OrthoDB" id="583124at2"/>
<evidence type="ECO:0008006" key="3">
    <source>
        <dbReference type="Google" id="ProtNLM"/>
    </source>
</evidence>
<gene>
    <name evidence="1" type="ORF">SAMN05444279_11812</name>
</gene>
<accession>A0A1M4Z4D2</accession>